<evidence type="ECO:0000256" key="1">
    <source>
        <dbReference type="SAM" id="Phobius"/>
    </source>
</evidence>
<evidence type="ECO:0000313" key="3">
    <source>
        <dbReference type="Proteomes" id="UP001500804"/>
    </source>
</evidence>
<comment type="caution">
    <text evidence="2">The sequence shown here is derived from an EMBL/GenBank/DDBJ whole genome shotgun (WGS) entry which is preliminary data.</text>
</comment>
<evidence type="ECO:0008006" key="4">
    <source>
        <dbReference type="Google" id="ProtNLM"/>
    </source>
</evidence>
<keyword evidence="1" id="KW-0472">Membrane</keyword>
<organism evidence="2 3">
    <name type="scientific">Pseudonocardia adelaidensis</name>
    <dbReference type="NCBI Taxonomy" id="648754"/>
    <lineage>
        <taxon>Bacteria</taxon>
        <taxon>Bacillati</taxon>
        <taxon>Actinomycetota</taxon>
        <taxon>Actinomycetes</taxon>
        <taxon>Pseudonocardiales</taxon>
        <taxon>Pseudonocardiaceae</taxon>
        <taxon>Pseudonocardia</taxon>
    </lineage>
</organism>
<proteinExistence type="predicted"/>
<keyword evidence="1" id="KW-0812">Transmembrane</keyword>
<gene>
    <name evidence="2" type="ORF">GCM10023320_36900</name>
</gene>
<keyword evidence="3" id="KW-1185">Reference proteome</keyword>
<sequence length="56" mass="5297">MLVILALLVGVIVGLVAGILAAATDSTIPGAVATGAVAFGGAVSLAILLQRALGLL</sequence>
<keyword evidence="1" id="KW-1133">Transmembrane helix</keyword>
<accession>A0ABP9NQU6</accession>
<evidence type="ECO:0000313" key="2">
    <source>
        <dbReference type="EMBL" id="GAA5124143.1"/>
    </source>
</evidence>
<name>A0ABP9NQU6_9PSEU</name>
<dbReference type="RefSeq" id="WP_345606367.1">
    <property type="nucleotide sequence ID" value="NZ_BAABJO010000012.1"/>
</dbReference>
<dbReference type="EMBL" id="BAABJO010000012">
    <property type="protein sequence ID" value="GAA5124143.1"/>
    <property type="molecule type" value="Genomic_DNA"/>
</dbReference>
<protein>
    <recommendedName>
        <fullName evidence="4">XapX domain-containing protein</fullName>
    </recommendedName>
</protein>
<dbReference type="Proteomes" id="UP001500804">
    <property type="component" value="Unassembled WGS sequence"/>
</dbReference>
<feature type="transmembrane region" description="Helical" evidence="1">
    <location>
        <begin position="31"/>
        <end position="49"/>
    </location>
</feature>
<reference evidence="3" key="1">
    <citation type="journal article" date="2019" name="Int. J. Syst. Evol. Microbiol.">
        <title>The Global Catalogue of Microorganisms (GCM) 10K type strain sequencing project: providing services to taxonomists for standard genome sequencing and annotation.</title>
        <authorList>
            <consortium name="The Broad Institute Genomics Platform"/>
            <consortium name="The Broad Institute Genome Sequencing Center for Infectious Disease"/>
            <person name="Wu L."/>
            <person name="Ma J."/>
        </authorList>
    </citation>
    <scope>NUCLEOTIDE SEQUENCE [LARGE SCALE GENOMIC DNA]</scope>
    <source>
        <strain evidence="3">JCM 18302</strain>
    </source>
</reference>